<sequence>MPANFLACVPCIINGEHKLDQKCHKRGNLPCAKCQNQGDCLMIPAEFDREVASLIQLQREFDEALNLYVAEACRSSFDRELEKLKERLRVWFAEEWRRREEEEIRRKEEEARREAEAQKLAEKERQEEELRHKRQRMEALREYLVLKGEIEDATPPERVTIVPVPLQVSVPGVEDLLARLVQSQEALIAAVHRQTDVIASSYGYCANCDIQPDQGDKRKRDDEEDVQGDEKRFRAEDGEADLGSSAMDLSQNTEL</sequence>
<evidence type="ECO:0000256" key="1">
    <source>
        <dbReference type="SAM" id="Coils"/>
    </source>
</evidence>
<evidence type="ECO:0000313" key="4">
    <source>
        <dbReference type="Proteomes" id="UP000242877"/>
    </source>
</evidence>
<name>A0A167WV07_9EURO</name>
<evidence type="ECO:0000256" key="2">
    <source>
        <dbReference type="SAM" id="MobiDB-lite"/>
    </source>
</evidence>
<dbReference type="AlphaFoldDB" id="A0A167WV07"/>
<reference evidence="3 4" key="1">
    <citation type="journal article" date="2016" name="Genome Biol. Evol.">
        <title>Divergent and convergent evolution of fungal pathogenicity.</title>
        <authorList>
            <person name="Shang Y."/>
            <person name="Xiao G."/>
            <person name="Zheng P."/>
            <person name="Cen K."/>
            <person name="Zhan S."/>
            <person name="Wang C."/>
        </authorList>
    </citation>
    <scope>NUCLEOTIDE SEQUENCE [LARGE SCALE GENOMIC DNA]</scope>
    <source>
        <strain evidence="3 4">ARSEF 7405</strain>
    </source>
</reference>
<evidence type="ECO:0000313" key="3">
    <source>
        <dbReference type="EMBL" id="KZZ89314.1"/>
    </source>
</evidence>
<feature type="region of interest" description="Disordered" evidence="2">
    <location>
        <begin position="211"/>
        <end position="255"/>
    </location>
</feature>
<keyword evidence="4" id="KW-1185">Reference proteome</keyword>
<feature type="compositionally biased region" description="Basic and acidic residues" evidence="2">
    <location>
        <begin position="228"/>
        <end position="237"/>
    </location>
</feature>
<proteinExistence type="predicted"/>
<gene>
    <name evidence="3" type="ORF">AAP_04461</name>
</gene>
<feature type="coiled-coil region" evidence="1">
    <location>
        <begin position="93"/>
        <end position="143"/>
    </location>
</feature>
<organism evidence="3 4">
    <name type="scientific">Ascosphaera apis ARSEF 7405</name>
    <dbReference type="NCBI Taxonomy" id="392613"/>
    <lineage>
        <taxon>Eukaryota</taxon>
        <taxon>Fungi</taxon>
        <taxon>Dikarya</taxon>
        <taxon>Ascomycota</taxon>
        <taxon>Pezizomycotina</taxon>
        <taxon>Eurotiomycetes</taxon>
        <taxon>Eurotiomycetidae</taxon>
        <taxon>Onygenales</taxon>
        <taxon>Ascosphaeraceae</taxon>
        <taxon>Ascosphaera</taxon>
    </lineage>
</organism>
<keyword evidence="1" id="KW-0175">Coiled coil</keyword>
<accession>A0A167WV07</accession>
<dbReference type="Proteomes" id="UP000242877">
    <property type="component" value="Unassembled WGS sequence"/>
</dbReference>
<comment type="caution">
    <text evidence="3">The sequence shown here is derived from an EMBL/GenBank/DDBJ whole genome shotgun (WGS) entry which is preliminary data.</text>
</comment>
<protein>
    <submittedName>
        <fullName evidence="3">Uncharacterized protein</fullName>
    </submittedName>
</protein>
<dbReference type="VEuPathDB" id="FungiDB:AAP_04461"/>
<dbReference type="EMBL" id="AZGZ01000021">
    <property type="protein sequence ID" value="KZZ89314.1"/>
    <property type="molecule type" value="Genomic_DNA"/>
</dbReference>